<protein>
    <submittedName>
        <fullName evidence="1">Uncharacterized protein</fullName>
    </submittedName>
</protein>
<reference evidence="1 2" key="1">
    <citation type="submission" date="2017-03" db="EMBL/GenBank/DDBJ databases">
        <title>Genome sequence of Clostridium hungatei DSM 14427.</title>
        <authorList>
            <person name="Poehlein A."/>
            <person name="Daniel R."/>
        </authorList>
    </citation>
    <scope>NUCLEOTIDE SEQUENCE [LARGE SCALE GENOMIC DNA]</scope>
    <source>
        <strain evidence="1 2">DSM 14427</strain>
    </source>
</reference>
<organism evidence="1 2">
    <name type="scientific">Ruminiclostridium hungatei</name>
    <name type="common">Clostridium hungatei</name>
    <dbReference type="NCBI Taxonomy" id="48256"/>
    <lineage>
        <taxon>Bacteria</taxon>
        <taxon>Bacillati</taxon>
        <taxon>Bacillota</taxon>
        <taxon>Clostridia</taxon>
        <taxon>Eubacteriales</taxon>
        <taxon>Oscillospiraceae</taxon>
        <taxon>Ruminiclostridium</taxon>
    </lineage>
</organism>
<name>A0A1V4SFN3_RUMHU</name>
<dbReference type="AlphaFoldDB" id="A0A1V4SFN3"/>
<dbReference type="Proteomes" id="UP000191554">
    <property type="component" value="Unassembled WGS sequence"/>
</dbReference>
<dbReference type="EMBL" id="MZGX01000026">
    <property type="protein sequence ID" value="OPX42614.1"/>
    <property type="molecule type" value="Genomic_DNA"/>
</dbReference>
<evidence type="ECO:0000313" key="1">
    <source>
        <dbReference type="EMBL" id="OPX42614.1"/>
    </source>
</evidence>
<evidence type="ECO:0000313" key="2">
    <source>
        <dbReference type="Proteomes" id="UP000191554"/>
    </source>
</evidence>
<dbReference type="RefSeq" id="WP_080065865.1">
    <property type="nucleotide sequence ID" value="NZ_MZGX01000026.1"/>
</dbReference>
<keyword evidence="2" id="KW-1185">Reference proteome</keyword>
<dbReference type="STRING" id="48256.CLHUN_34340"/>
<proteinExistence type="predicted"/>
<comment type="caution">
    <text evidence="1">The sequence shown here is derived from an EMBL/GenBank/DDBJ whole genome shotgun (WGS) entry which is preliminary data.</text>
</comment>
<gene>
    <name evidence="1" type="ORF">CLHUN_34340</name>
</gene>
<dbReference type="OrthoDB" id="1684578at2"/>
<accession>A0A1V4SFN3</accession>
<sequence length="204" mass="24588">MKYLGDKEVFAVAYELKESPFSECGRNEPTWGVFKMWVDSKSVCTFSMNDKKREYEWDLIYIVEWLYKNKNNIFNETQFPLPIEGKNSIEFYKSSGDFDSDDDDEFNLWFEKRQDWYFRHSWYSDNGGSFLADVFFRRVKNTIEIAWDNSDLYSELNFINPKGIFYVQFELFKEVINNFIEDFMLEVSKSVEGRDLIERLKETD</sequence>